<keyword evidence="1" id="KW-0472">Membrane</keyword>
<evidence type="ECO:0000313" key="2">
    <source>
        <dbReference type="EMBL" id="KAF6272089.1"/>
    </source>
</evidence>
<keyword evidence="1" id="KW-1133">Transmembrane helix</keyword>
<keyword evidence="3" id="KW-1185">Reference proteome</keyword>
<name>A0A7J7R7H1_MYOMY</name>
<keyword evidence="1" id="KW-0812">Transmembrane</keyword>
<sequence>MIDCITLKLHEEIMAISNSESPLLPPSEVAKQIFDTLEGWFSHFHSLSMLWSAAMTISVILIILYFLPVGIRILGASLRAIQTSIHELRLKNKEGGDVGTVMLLAKSKLTRGHGKALDSTLC</sequence>
<protein>
    <submittedName>
        <fullName evidence="2">Uncharacterized protein</fullName>
    </submittedName>
</protein>
<gene>
    <name evidence="2" type="ORF">mMyoMyo1_010883</name>
</gene>
<dbReference type="AlphaFoldDB" id="A0A7J7R7H1"/>
<proteinExistence type="predicted"/>
<evidence type="ECO:0000313" key="3">
    <source>
        <dbReference type="Proteomes" id="UP000527355"/>
    </source>
</evidence>
<accession>A0A7J7R7H1</accession>
<evidence type="ECO:0000256" key="1">
    <source>
        <dbReference type="SAM" id="Phobius"/>
    </source>
</evidence>
<reference evidence="2 3" key="1">
    <citation type="journal article" date="2020" name="Nature">
        <title>Six reference-quality genomes reveal evolution of bat adaptations.</title>
        <authorList>
            <person name="Jebb D."/>
            <person name="Huang Z."/>
            <person name="Pippel M."/>
            <person name="Hughes G.M."/>
            <person name="Lavrichenko K."/>
            <person name="Devanna P."/>
            <person name="Winkler S."/>
            <person name="Jermiin L.S."/>
            <person name="Skirmuntt E.C."/>
            <person name="Katzourakis A."/>
            <person name="Burkitt-Gray L."/>
            <person name="Ray D.A."/>
            <person name="Sullivan K.A.M."/>
            <person name="Roscito J.G."/>
            <person name="Kirilenko B.M."/>
            <person name="Davalos L.M."/>
            <person name="Corthals A.P."/>
            <person name="Power M.L."/>
            <person name="Jones G."/>
            <person name="Ransome R.D."/>
            <person name="Dechmann D.K.N."/>
            <person name="Locatelli A.G."/>
            <person name="Puechmaille S.J."/>
            <person name="Fedrigo O."/>
            <person name="Jarvis E.D."/>
            <person name="Hiller M."/>
            <person name="Vernes S.C."/>
            <person name="Myers E.W."/>
            <person name="Teeling E.C."/>
        </authorList>
    </citation>
    <scope>NUCLEOTIDE SEQUENCE [LARGE SCALE GENOMIC DNA]</scope>
    <source>
        <strain evidence="2">MMyoMyo1</strain>
        <tissue evidence="2">Flight muscle</tissue>
    </source>
</reference>
<organism evidence="2 3">
    <name type="scientific">Myotis myotis</name>
    <name type="common">Greater mouse-eared bat</name>
    <name type="synonym">Vespertilio myotis</name>
    <dbReference type="NCBI Taxonomy" id="51298"/>
    <lineage>
        <taxon>Eukaryota</taxon>
        <taxon>Metazoa</taxon>
        <taxon>Chordata</taxon>
        <taxon>Craniata</taxon>
        <taxon>Vertebrata</taxon>
        <taxon>Euteleostomi</taxon>
        <taxon>Mammalia</taxon>
        <taxon>Eutheria</taxon>
        <taxon>Laurasiatheria</taxon>
        <taxon>Chiroptera</taxon>
        <taxon>Yangochiroptera</taxon>
        <taxon>Vespertilionidae</taxon>
        <taxon>Myotis</taxon>
    </lineage>
</organism>
<dbReference type="EMBL" id="JABWUV010000035">
    <property type="protein sequence ID" value="KAF6272089.1"/>
    <property type="molecule type" value="Genomic_DNA"/>
</dbReference>
<comment type="caution">
    <text evidence="2">The sequence shown here is derived from an EMBL/GenBank/DDBJ whole genome shotgun (WGS) entry which is preliminary data.</text>
</comment>
<dbReference type="Proteomes" id="UP000527355">
    <property type="component" value="Unassembled WGS sequence"/>
</dbReference>
<feature type="transmembrane region" description="Helical" evidence="1">
    <location>
        <begin position="49"/>
        <end position="71"/>
    </location>
</feature>